<protein>
    <recommendedName>
        <fullName evidence="3">ISXO2-like transposase domain-containing protein</fullName>
    </recommendedName>
</protein>
<organism evidence="1 2">
    <name type="scientific">Blattamonas nauphoetae</name>
    <dbReference type="NCBI Taxonomy" id="2049346"/>
    <lineage>
        <taxon>Eukaryota</taxon>
        <taxon>Metamonada</taxon>
        <taxon>Preaxostyla</taxon>
        <taxon>Oxymonadida</taxon>
        <taxon>Blattamonas</taxon>
    </lineage>
</organism>
<evidence type="ECO:0008006" key="3">
    <source>
        <dbReference type="Google" id="ProtNLM"/>
    </source>
</evidence>
<accession>A0ABQ9WWD2</accession>
<dbReference type="PANTHER" id="PTHR47163">
    <property type="entry name" value="DDE_TNP_IS1595 DOMAIN-CONTAINING PROTEIN"/>
    <property type="match status" value="1"/>
</dbReference>
<reference evidence="1 2" key="1">
    <citation type="journal article" date="2022" name="bioRxiv">
        <title>Genomics of Preaxostyla Flagellates Illuminates Evolutionary Transitions and the Path Towards Mitochondrial Loss.</title>
        <authorList>
            <person name="Novak L.V.F."/>
            <person name="Treitli S.C."/>
            <person name="Pyrih J."/>
            <person name="Halakuc P."/>
            <person name="Pipaliya S.V."/>
            <person name="Vacek V."/>
            <person name="Brzon O."/>
            <person name="Soukal P."/>
            <person name="Eme L."/>
            <person name="Dacks J.B."/>
            <person name="Karnkowska A."/>
            <person name="Elias M."/>
            <person name="Hampl V."/>
        </authorList>
    </citation>
    <scope>NUCLEOTIDE SEQUENCE [LARGE SCALE GENOMIC DNA]</scope>
    <source>
        <strain evidence="1">NAU3</strain>
        <tissue evidence="1">Gut</tissue>
    </source>
</reference>
<dbReference type="EMBL" id="JARBJD010000327">
    <property type="protein sequence ID" value="KAK2943808.1"/>
    <property type="molecule type" value="Genomic_DNA"/>
</dbReference>
<evidence type="ECO:0000313" key="1">
    <source>
        <dbReference type="EMBL" id="KAK2943808.1"/>
    </source>
</evidence>
<name>A0ABQ9WWD2_9EUKA</name>
<keyword evidence="2" id="KW-1185">Reference proteome</keyword>
<dbReference type="InterPro" id="IPR053164">
    <property type="entry name" value="IS1016-like_transposase"/>
</dbReference>
<evidence type="ECO:0000313" key="2">
    <source>
        <dbReference type="Proteomes" id="UP001281761"/>
    </source>
</evidence>
<sequence length="286" mass="31656">MDLLASIYKSLVQTVNSLRTTKQERNDAKENIDLTQTEAIVVDDEQSGRDVEAEPVPERVEATPAEKLPADTLVLLPISPPAPALKLMDGDEFEKRVGTPEGAILFAQECGLLPSTAVCPECGKTMTKNKKNRPGSESSIFTCENKYPRVRISSFWKNDSMAVLQADCGIAKEAAVKWRRICRLVCCIALQKRVKKIGGPGKTVEVDEAHMIRSKGRRGKGRTGYWMVGGCEVGNPSAYFVEMVASRDRATLEEVCERRIKKGTEIVTDMWKGYGFADTKKVFSFS</sequence>
<comment type="caution">
    <text evidence="1">The sequence shown here is derived from an EMBL/GenBank/DDBJ whole genome shotgun (WGS) entry which is preliminary data.</text>
</comment>
<proteinExistence type="predicted"/>
<dbReference type="Proteomes" id="UP001281761">
    <property type="component" value="Unassembled WGS sequence"/>
</dbReference>
<dbReference type="PANTHER" id="PTHR47163:SF2">
    <property type="entry name" value="SI:DKEY-17M8.2"/>
    <property type="match status" value="1"/>
</dbReference>
<gene>
    <name evidence="1" type="ORF">BLNAU_21286</name>
</gene>